<evidence type="ECO:0000256" key="5">
    <source>
        <dbReference type="ARBA" id="ARBA00049360"/>
    </source>
</evidence>
<dbReference type="EnsemblPlants" id="Kaladp0032s0034.1.v1.1">
    <property type="protein sequence ID" value="Kaladp0032s0034.1.v1.1"/>
    <property type="gene ID" value="Kaladp0032s0034.v1.1"/>
</dbReference>
<keyword evidence="6" id="KW-0547">Nucleotide-binding</keyword>
<evidence type="ECO:0000256" key="1">
    <source>
        <dbReference type="ARBA" id="ARBA00001946"/>
    </source>
</evidence>
<evidence type="ECO:0000256" key="6">
    <source>
        <dbReference type="RuleBase" id="RU003651"/>
    </source>
</evidence>
<dbReference type="Gene3D" id="6.10.280.40">
    <property type="match status" value="1"/>
</dbReference>
<dbReference type="GO" id="GO:0016887">
    <property type="term" value="F:ATP hydrolysis activity"/>
    <property type="evidence" value="ECO:0007669"/>
    <property type="project" value="InterPro"/>
</dbReference>
<dbReference type="SUPFAM" id="SSF52540">
    <property type="entry name" value="P-loop containing nucleoside triphosphate hydrolases"/>
    <property type="match status" value="1"/>
</dbReference>
<feature type="region of interest" description="Disordered" evidence="7">
    <location>
        <begin position="476"/>
        <end position="498"/>
    </location>
</feature>
<dbReference type="InterPro" id="IPR027417">
    <property type="entry name" value="P-loop_NTPase"/>
</dbReference>
<evidence type="ECO:0000256" key="4">
    <source>
        <dbReference type="ARBA" id="ARBA00022842"/>
    </source>
</evidence>
<dbReference type="GO" id="GO:0006950">
    <property type="term" value="P:response to stress"/>
    <property type="evidence" value="ECO:0007669"/>
    <property type="project" value="UniProtKB-ARBA"/>
</dbReference>
<keyword evidence="6" id="KW-0067">ATP-binding</keyword>
<evidence type="ECO:0000256" key="2">
    <source>
        <dbReference type="ARBA" id="ARBA00007448"/>
    </source>
</evidence>
<keyword evidence="3" id="KW-0378">Hydrolase</keyword>
<dbReference type="Gene3D" id="3.40.50.300">
    <property type="entry name" value="P-loop containing nucleotide triphosphate hydrolases"/>
    <property type="match status" value="1"/>
</dbReference>
<dbReference type="Pfam" id="PF00004">
    <property type="entry name" value="AAA"/>
    <property type="match status" value="1"/>
</dbReference>
<dbReference type="Pfam" id="PF25568">
    <property type="entry name" value="AAA_lid_At3g28540"/>
    <property type="match status" value="1"/>
</dbReference>
<dbReference type="InterPro" id="IPR050747">
    <property type="entry name" value="Mitochondrial_chaperone_BCS1"/>
</dbReference>
<dbReference type="GO" id="GO:0005524">
    <property type="term" value="F:ATP binding"/>
    <property type="evidence" value="ECO:0007669"/>
    <property type="project" value="UniProtKB-KW"/>
</dbReference>
<dbReference type="InterPro" id="IPR003593">
    <property type="entry name" value="AAA+_ATPase"/>
</dbReference>
<dbReference type="Proteomes" id="UP000594263">
    <property type="component" value="Unplaced"/>
</dbReference>
<evidence type="ECO:0000256" key="3">
    <source>
        <dbReference type="ARBA" id="ARBA00022801"/>
    </source>
</evidence>
<name>A0A7N0TC34_KALFE</name>
<evidence type="ECO:0000313" key="10">
    <source>
        <dbReference type="Proteomes" id="UP000594263"/>
    </source>
</evidence>
<dbReference type="CDD" id="cd19510">
    <property type="entry name" value="RecA-like_BCS1"/>
    <property type="match status" value="1"/>
</dbReference>
<evidence type="ECO:0000256" key="7">
    <source>
        <dbReference type="SAM" id="MobiDB-lite"/>
    </source>
</evidence>
<dbReference type="OMA" id="SFATCMM"/>
<evidence type="ECO:0000259" key="8">
    <source>
        <dbReference type="SMART" id="SM00382"/>
    </source>
</evidence>
<sequence length="498" mass="57278">MRMASAYISQFQMTGTSLFSTYASLTGMLMLVRSMFNDLIPPELRGFIVKAFRYLFKMTSPDQLTLIVDERIGYNNNHVYEAAEAYLRTIINPAVDRLKVSKTQRQKKFTVSIEKGEEIIDTYNGTNITWRYVFEESDKDSTRSGSAKYYFQIVFEKKFKDMVLGSYLPYVMDRFEQIKSEDKVVRLYTRGGNVDDDDDNARGEWGSVRLEHPVTFDKLAMDPEQKKMITDDLDRFVSRKEFYQRIGKVWKRGYLLYGPPGTGKSSLIAAMANYLKFDIYDLEMSSIYSDSDLRRILTSTTNRSILIIEDIDCNAEVQDRELGLDLSDSRLTLSGLLNFIDGLWSSCGDERIIVFTTNHKEKIDPALLRPGRMDVHIHMSYCTPTGFKILATNYLDLNDDHPLFGEIERLIIPAKVTPAEVAEELMRSEDPAIALDGVLCLLNRKITEQQKVETKESDVQKVCKISEKEIKKVTVKNTARRKDKGNKKKKNWSTGRVF</sequence>
<keyword evidence="4" id="KW-0460">Magnesium</keyword>
<dbReference type="AlphaFoldDB" id="A0A7N0TC34"/>
<dbReference type="PROSITE" id="PS00674">
    <property type="entry name" value="AAA"/>
    <property type="match status" value="1"/>
</dbReference>
<dbReference type="InterPro" id="IPR025753">
    <property type="entry name" value="AAA_N_dom"/>
</dbReference>
<organism evidence="9 10">
    <name type="scientific">Kalanchoe fedtschenkoi</name>
    <name type="common">Lavender scallops</name>
    <name type="synonym">South American air plant</name>
    <dbReference type="NCBI Taxonomy" id="63787"/>
    <lineage>
        <taxon>Eukaryota</taxon>
        <taxon>Viridiplantae</taxon>
        <taxon>Streptophyta</taxon>
        <taxon>Embryophyta</taxon>
        <taxon>Tracheophyta</taxon>
        <taxon>Spermatophyta</taxon>
        <taxon>Magnoliopsida</taxon>
        <taxon>eudicotyledons</taxon>
        <taxon>Gunneridae</taxon>
        <taxon>Pentapetalae</taxon>
        <taxon>Saxifragales</taxon>
        <taxon>Crassulaceae</taxon>
        <taxon>Kalanchoe</taxon>
    </lineage>
</organism>
<proteinExistence type="inferred from homology"/>
<reference evidence="9" key="1">
    <citation type="submission" date="2021-01" db="UniProtKB">
        <authorList>
            <consortium name="EnsemblPlants"/>
        </authorList>
    </citation>
    <scope>IDENTIFICATION</scope>
</reference>
<dbReference type="PANTHER" id="PTHR23070">
    <property type="entry name" value="BCS1 AAA-TYPE ATPASE"/>
    <property type="match status" value="1"/>
</dbReference>
<keyword evidence="10" id="KW-1185">Reference proteome</keyword>
<comment type="cofactor">
    <cofactor evidence="1">
        <name>Mg(2+)</name>
        <dbReference type="ChEBI" id="CHEBI:18420"/>
    </cofactor>
</comment>
<accession>A0A7N0TC34</accession>
<feature type="domain" description="AAA+ ATPase" evidence="8">
    <location>
        <begin position="250"/>
        <end position="383"/>
    </location>
</feature>
<protein>
    <recommendedName>
        <fullName evidence="8">AAA+ ATPase domain-containing protein</fullName>
    </recommendedName>
</protein>
<comment type="similarity">
    <text evidence="2">Belongs to the AAA ATPase family. BCS1 subfamily.</text>
</comment>
<comment type="catalytic activity">
    <reaction evidence="5">
        <text>ATP + H2O = ADP + phosphate + H(+)</text>
        <dbReference type="Rhea" id="RHEA:13065"/>
        <dbReference type="ChEBI" id="CHEBI:15377"/>
        <dbReference type="ChEBI" id="CHEBI:15378"/>
        <dbReference type="ChEBI" id="CHEBI:30616"/>
        <dbReference type="ChEBI" id="CHEBI:43474"/>
        <dbReference type="ChEBI" id="CHEBI:456216"/>
    </reaction>
</comment>
<feature type="compositionally biased region" description="Basic residues" evidence="7">
    <location>
        <begin position="478"/>
        <end position="491"/>
    </location>
</feature>
<dbReference type="InterPro" id="IPR058017">
    <property type="entry name" value="At3g28540-like_C"/>
</dbReference>
<dbReference type="Pfam" id="PF14363">
    <property type="entry name" value="AAA_assoc"/>
    <property type="match status" value="1"/>
</dbReference>
<dbReference type="Gramene" id="Kaladp0032s0034.1.v1.1">
    <property type="protein sequence ID" value="Kaladp0032s0034.1.v1.1"/>
    <property type="gene ID" value="Kaladp0032s0034.v1.1"/>
</dbReference>
<dbReference type="SMART" id="SM00382">
    <property type="entry name" value="AAA"/>
    <property type="match status" value="1"/>
</dbReference>
<evidence type="ECO:0000313" key="9">
    <source>
        <dbReference type="EnsemblPlants" id="Kaladp0032s0034.1.v1.1"/>
    </source>
</evidence>
<dbReference type="InterPro" id="IPR003959">
    <property type="entry name" value="ATPase_AAA_core"/>
</dbReference>
<dbReference type="InterPro" id="IPR003960">
    <property type="entry name" value="ATPase_AAA_CS"/>
</dbReference>